<name>A0A6B0UJM5_IXORI</name>
<accession>A0A6B0UJM5</accession>
<feature type="region of interest" description="Disordered" evidence="1">
    <location>
        <begin position="43"/>
        <end position="111"/>
    </location>
</feature>
<protein>
    <submittedName>
        <fullName evidence="2">Putative secreted protein</fullName>
    </submittedName>
</protein>
<sequence>MKACYLTMVAVCLIVRCNWNRTGTVTLQLRKSQLMWNGRVPTRRRAAALLPTSSGTRNSRRNSTSPRATTAASALSPVSSKARLLFTKGHTRKSRTSPATTAKWHSRPGRV</sequence>
<reference evidence="2" key="1">
    <citation type="submission" date="2019-12" db="EMBL/GenBank/DDBJ databases">
        <title>An insight into the sialome of adult female Ixodes ricinus ticks feeding for 6 days.</title>
        <authorList>
            <person name="Perner J."/>
            <person name="Ribeiro J.M.C."/>
        </authorList>
    </citation>
    <scope>NUCLEOTIDE SEQUENCE</scope>
    <source>
        <strain evidence="2">Semi-engorged</strain>
        <tissue evidence="2">Salivary glands</tissue>
    </source>
</reference>
<feature type="compositionally biased region" description="Low complexity" evidence="1">
    <location>
        <begin position="51"/>
        <end position="74"/>
    </location>
</feature>
<organism evidence="2">
    <name type="scientific">Ixodes ricinus</name>
    <name type="common">Common tick</name>
    <name type="synonym">Acarus ricinus</name>
    <dbReference type="NCBI Taxonomy" id="34613"/>
    <lineage>
        <taxon>Eukaryota</taxon>
        <taxon>Metazoa</taxon>
        <taxon>Ecdysozoa</taxon>
        <taxon>Arthropoda</taxon>
        <taxon>Chelicerata</taxon>
        <taxon>Arachnida</taxon>
        <taxon>Acari</taxon>
        <taxon>Parasitiformes</taxon>
        <taxon>Ixodida</taxon>
        <taxon>Ixodoidea</taxon>
        <taxon>Ixodidae</taxon>
        <taxon>Ixodinae</taxon>
        <taxon>Ixodes</taxon>
    </lineage>
</organism>
<dbReference type="AlphaFoldDB" id="A0A6B0UJM5"/>
<evidence type="ECO:0000313" key="2">
    <source>
        <dbReference type="EMBL" id="MXU89863.1"/>
    </source>
</evidence>
<evidence type="ECO:0000256" key="1">
    <source>
        <dbReference type="SAM" id="MobiDB-lite"/>
    </source>
</evidence>
<proteinExistence type="predicted"/>
<dbReference type="EMBL" id="GIFC01007780">
    <property type="protein sequence ID" value="MXU89863.1"/>
    <property type="molecule type" value="Transcribed_RNA"/>
</dbReference>